<feature type="domain" description="Cyclin-like" evidence="9">
    <location>
        <begin position="334"/>
        <end position="416"/>
    </location>
</feature>
<dbReference type="InterPro" id="IPR006671">
    <property type="entry name" value="Cyclin_N"/>
</dbReference>
<keyword evidence="2" id="KW-0132">Cell division</keyword>
<dbReference type="PANTHER" id="PTHR10177">
    <property type="entry name" value="CYCLINS"/>
    <property type="match status" value="1"/>
</dbReference>
<accession>A0ABD1HEZ0</accession>
<dbReference type="AlphaFoldDB" id="A0ABD1HEZ0"/>
<evidence type="ECO:0000259" key="10">
    <source>
        <dbReference type="SMART" id="SM01332"/>
    </source>
</evidence>
<name>A0ABD1HEZ0_SALDI</name>
<dbReference type="Gene3D" id="1.10.472.10">
    <property type="entry name" value="Cyclin-like"/>
    <property type="match status" value="2"/>
</dbReference>
<dbReference type="InterPro" id="IPR036915">
    <property type="entry name" value="Cyclin-like_sf"/>
</dbReference>
<organism evidence="11 12">
    <name type="scientific">Salvia divinorum</name>
    <name type="common">Maria pastora</name>
    <name type="synonym">Diviner's sage</name>
    <dbReference type="NCBI Taxonomy" id="28513"/>
    <lineage>
        <taxon>Eukaryota</taxon>
        <taxon>Viridiplantae</taxon>
        <taxon>Streptophyta</taxon>
        <taxon>Embryophyta</taxon>
        <taxon>Tracheophyta</taxon>
        <taxon>Spermatophyta</taxon>
        <taxon>Magnoliopsida</taxon>
        <taxon>eudicotyledons</taxon>
        <taxon>Gunneridae</taxon>
        <taxon>Pentapetalae</taxon>
        <taxon>asterids</taxon>
        <taxon>lamiids</taxon>
        <taxon>Lamiales</taxon>
        <taxon>Lamiaceae</taxon>
        <taxon>Nepetoideae</taxon>
        <taxon>Mentheae</taxon>
        <taxon>Salviinae</taxon>
        <taxon>Salvia</taxon>
        <taxon>Salvia subgen. Calosphace</taxon>
    </lineage>
</organism>
<evidence type="ECO:0000259" key="9">
    <source>
        <dbReference type="SMART" id="SM00385"/>
    </source>
</evidence>
<dbReference type="SMART" id="SM01332">
    <property type="entry name" value="Cyclin_C"/>
    <property type="match status" value="1"/>
</dbReference>
<dbReference type="Pfam" id="PF02984">
    <property type="entry name" value="Cyclin_C"/>
    <property type="match status" value="1"/>
</dbReference>
<keyword evidence="3 7" id="KW-0195">Cyclin</keyword>
<keyword evidence="12" id="KW-1185">Reference proteome</keyword>
<dbReference type="PIRSF" id="PIRSF001771">
    <property type="entry name" value="Cyclin_A_B_D_E"/>
    <property type="match status" value="1"/>
</dbReference>
<reference evidence="11 12" key="1">
    <citation type="submission" date="2024-06" db="EMBL/GenBank/DDBJ databases">
        <title>A chromosome level genome sequence of Diviner's sage (Salvia divinorum).</title>
        <authorList>
            <person name="Ford S.A."/>
            <person name="Ro D.-K."/>
            <person name="Ness R.W."/>
            <person name="Phillips M.A."/>
        </authorList>
    </citation>
    <scope>NUCLEOTIDE SEQUENCE [LARGE SCALE GENOMIC DNA]</scope>
    <source>
        <strain evidence="11">SAF-2024a</strain>
        <tissue evidence="11">Leaf</tissue>
    </source>
</reference>
<protein>
    <submittedName>
        <fullName evidence="11">G2/mitotic-specific cyclin-2, variant 2</fullName>
    </submittedName>
</protein>
<evidence type="ECO:0000313" key="12">
    <source>
        <dbReference type="Proteomes" id="UP001567538"/>
    </source>
</evidence>
<evidence type="ECO:0000256" key="8">
    <source>
        <dbReference type="SAM" id="MobiDB-lite"/>
    </source>
</evidence>
<comment type="subunit">
    <text evidence="6">Interacts with the CDC2 and CDK2 protein kinases to form a serine/threonine kinase holoenzyme complex. The cyclin subunit imparts substrate specificity to the complex.</text>
</comment>
<dbReference type="CDD" id="cd20567">
    <property type="entry name" value="CYCLIN_AtCycB-like_rpt1"/>
    <property type="match status" value="1"/>
</dbReference>
<dbReference type="InterPro" id="IPR046965">
    <property type="entry name" value="Cyclin_A/B-like"/>
</dbReference>
<feature type="domain" description="Cyclin C-terminal" evidence="10">
    <location>
        <begin position="330"/>
        <end position="447"/>
    </location>
</feature>
<dbReference type="GO" id="GO:0010332">
    <property type="term" value="P:response to gamma radiation"/>
    <property type="evidence" value="ECO:0007669"/>
    <property type="project" value="UniProtKB-ARBA"/>
</dbReference>
<proteinExistence type="inferred from homology"/>
<dbReference type="CDD" id="cd20511">
    <property type="entry name" value="CYCLIN_AtCycB-like_rpt2"/>
    <property type="match status" value="1"/>
</dbReference>
<evidence type="ECO:0000313" key="11">
    <source>
        <dbReference type="EMBL" id="KAL1554714.1"/>
    </source>
</evidence>
<evidence type="ECO:0000256" key="7">
    <source>
        <dbReference type="RuleBase" id="RU000383"/>
    </source>
</evidence>
<dbReference type="SUPFAM" id="SSF47954">
    <property type="entry name" value="Cyclin-like"/>
    <property type="match status" value="2"/>
</dbReference>
<dbReference type="InterPro" id="IPR039361">
    <property type="entry name" value="Cyclin"/>
</dbReference>
<dbReference type="SMART" id="SM00385">
    <property type="entry name" value="CYCLIN"/>
    <property type="match status" value="2"/>
</dbReference>
<feature type="domain" description="Cyclin-like" evidence="9">
    <location>
        <begin position="237"/>
        <end position="321"/>
    </location>
</feature>
<dbReference type="InterPro" id="IPR013763">
    <property type="entry name" value="Cyclin-like_dom"/>
</dbReference>
<dbReference type="PROSITE" id="PS00292">
    <property type="entry name" value="CYCLINS"/>
    <property type="match status" value="1"/>
</dbReference>
<comment type="caution">
    <text evidence="11">The sequence shown here is derived from an EMBL/GenBank/DDBJ whole genome shotgun (WGS) entry which is preliminary data.</text>
</comment>
<dbReference type="Pfam" id="PF00134">
    <property type="entry name" value="Cyclin_N"/>
    <property type="match status" value="1"/>
</dbReference>
<evidence type="ECO:0000256" key="4">
    <source>
        <dbReference type="ARBA" id="ARBA00023306"/>
    </source>
</evidence>
<dbReference type="GO" id="GO:0051301">
    <property type="term" value="P:cell division"/>
    <property type="evidence" value="ECO:0007669"/>
    <property type="project" value="UniProtKB-KW"/>
</dbReference>
<evidence type="ECO:0000256" key="3">
    <source>
        <dbReference type="ARBA" id="ARBA00023127"/>
    </source>
</evidence>
<feature type="region of interest" description="Disordered" evidence="8">
    <location>
        <begin position="1"/>
        <end position="31"/>
    </location>
</feature>
<dbReference type="EMBL" id="JBEAFC010000006">
    <property type="protein sequence ID" value="KAL1554714.1"/>
    <property type="molecule type" value="Genomic_DNA"/>
</dbReference>
<dbReference type="FunFam" id="1.10.472.10:FF:000032">
    <property type="entry name" value="G2/mitotic-specific cyclin-1"/>
    <property type="match status" value="1"/>
</dbReference>
<gene>
    <name evidence="11" type="ORF">AAHA92_15245</name>
</gene>
<comment type="function">
    <text evidence="5">Essential for the control of the cell cycle at the G2/M (mitosis) transition. G2/M cyclins accumulate steadily during G2 and are abruptly destroyed at mitosis.</text>
</comment>
<evidence type="ECO:0000256" key="5">
    <source>
        <dbReference type="ARBA" id="ARBA00059307"/>
    </source>
</evidence>
<evidence type="ECO:0000256" key="6">
    <source>
        <dbReference type="ARBA" id="ARBA00065123"/>
    </source>
</evidence>
<sequence length="452" mass="50195">MASRQMVQQQEAGRGAAAANTQSKVAAERKSRRALGDIGNLIPVDGVVEGKPIPRISRPITRSFGARALANAQALTNKNSLEANAALPEKRAVAHRPVQKKAVSIKPKPEEIIEISPDSNEVPVKERRLPTLTSAIEISKEIEPKKKLPTLTSALIARSKAELKKKLPTLTSALTARSKAATVVDIDAQDLGNDLAVVEYVEEIYKFYKSVENEGRAKDYMDSQPEINERMRAILIDWLIQVHYKFELSLETLYLTINIIDRFLASKTILRRELQLVGMGAMLIASKYEEIWAPQVNDLVCISDRSYTSEQVLVMEKRILGQLEWNLTVPTPYVFLARFIKASMTGSDVENMVYFLAELGMMDYAILVYSPSMIAASAVYAGRCTLQKAPVWNETLKMHTGFSEEQLMDCAKKLVALHALAGLQKLKGIYKKYSSSERGGVALLQPAKFLLA</sequence>
<comment type="similarity">
    <text evidence="1">Belongs to the cyclin family. Cyclin AB subfamily.</text>
</comment>
<feature type="compositionally biased region" description="Polar residues" evidence="8">
    <location>
        <begin position="1"/>
        <end position="11"/>
    </location>
</feature>
<evidence type="ECO:0000256" key="2">
    <source>
        <dbReference type="ARBA" id="ARBA00022618"/>
    </source>
</evidence>
<dbReference type="Proteomes" id="UP001567538">
    <property type="component" value="Unassembled WGS sequence"/>
</dbReference>
<dbReference type="InterPro" id="IPR048258">
    <property type="entry name" value="Cyclins_cyclin-box"/>
</dbReference>
<keyword evidence="4" id="KW-0131">Cell cycle</keyword>
<dbReference type="InterPro" id="IPR004367">
    <property type="entry name" value="Cyclin_C-dom"/>
</dbReference>
<evidence type="ECO:0000256" key="1">
    <source>
        <dbReference type="ARBA" id="ARBA00006955"/>
    </source>
</evidence>